<name>A0ACC0AE05_CATRO</name>
<protein>
    <submittedName>
        <fullName evidence="1">Uncharacterized protein</fullName>
    </submittedName>
</protein>
<accession>A0ACC0AE05</accession>
<evidence type="ECO:0000313" key="1">
    <source>
        <dbReference type="EMBL" id="KAI5658657.1"/>
    </source>
</evidence>
<dbReference type="EMBL" id="CM044706">
    <property type="protein sequence ID" value="KAI5658657.1"/>
    <property type="molecule type" value="Genomic_DNA"/>
</dbReference>
<proteinExistence type="predicted"/>
<organism evidence="1 2">
    <name type="scientific">Catharanthus roseus</name>
    <name type="common">Madagascar periwinkle</name>
    <name type="synonym">Vinca rosea</name>
    <dbReference type="NCBI Taxonomy" id="4058"/>
    <lineage>
        <taxon>Eukaryota</taxon>
        <taxon>Viridiplantae</taxon>
        <taxon>Streptophyta</taxon>
        <taxon>Embryophyta</taxon>
        <taxon>Tracheophyta</taxon>
        <taxon>Spermatophyta</taxon>
        <taxon>Magnoliopsida</taxon>
        <taxon>eudicotyledons</taxon>
        <taxon>Gunneridae</taxon>
        <taxon>Pentapetalae</taxon>
        <taxon>asterids</taxon>
        <taxon>lamiids</taxon>
        <taxon>Gentianales</taxon>
        <taxon>Apocynaceae</taxon>
        <taxon>Rauvolfioideae</taxon>
        <taxon>Vinceae</taxon>
        <taxon>Catharanthinae</taxon>
        <taxon>Catharanthus</taxon>
    </lineage>
</organism>
<keyword evidence="2" id="KW-1185">Reference proteome</keyword>
<comment type="caution">
    <text evidence="1">The sequence shown here is derived from an EMBL/GenBank/DDBJ whole genome shotgun (WGS) entry which is preliminary data.</text>
</comment>
<gene>
    <name evidence="1" type="ORF">M9H77_27450</name>
</gene>
<evidence type="ECO:0000313" key="2">
    <source>
        <dbReference type="Proteomes" id="UP001060085"/>
    </source>
</evidence>
<sequence>MVELVLTTWLDIQGKISTQILSPNTKYGAYLIINLAERVYGLEKMPSEASVELENYKSLGLRKCSTGKVKANDEESLFVLPKKDSTMEEEVLVEREDGWLEIELGEFYNDGNVKGNHVKAGLIVEGIEVRPKF</sequence>
<dbReference type="Proteomes" id="UP001060085">
    <property type="component" value="Linkage Group LG06"/>
</dbReference>
<reference evidence="2" key="1">
    <citation type="journal article" date="2023" name="Nat. Plants">
        <title>Single-cell RNA sequencing provides a high-resolution roadmap for understanding the multicellular compartmentation of specialized metabolism.</title>
        <authorList>
            <person name="Sun S."/>
            <person name="Shen X."/>
            <person name="Li Y."/>
            <person name="Li Y."/>
            <person name="Wang S."/>
            <person name="Li R."/>
            <person name="Zhang H."/>
            <person name="Shen G."/>
            <person name="Guo B."/>
            <person name="Wei J."/>
            <person name="Xu J."/>
            <person name="St-Pierre B."/>
            <person name="Chen S."/>
            <person name="Sun C."/>
        </authorList>
    </citation>
    <scope>NUCLEOTIDE SEQUENCE [LARGE SCALE GENOMIC DNA]</scope>
</reference>